<evidence type="ECO:0000256" key="2">
    <source>
        <dbReference type="ARBA" id="ARBA00022729"/>
    </source>
</evidence>
<keyword evidence="5" id="KW-1185">Reference proteome</keyword>
<dbReference type="Pfam" id="PF00657">
    <property type="entry name" value="Lipase_GDSL"/>
    <property type="match status" value="1"/>
</dbReference>
<protein>
    <submittedName>
        <fullName evidence="4">Uncharacterized protein</fullName>
    </submittedName>
</protein>
<reference evidence="4 5" key="1">
    <citation type="journal article" date="2021" name="Commun. Biol.">
        <title>The genome of Shorea leprosula (Dipterocarpaceae) highlights the ecological relevance of drought in aseasonal tropical rainforests.</title>
        <authorList>
            <person name="Ng K.K.S."/>
            <person name="Kobayashi M.J."/>
            <person name="Fawcett J.A."/>
            <person name="Hatakeyama M."/>
            <person name="Paape T."/>
            <person name="Ng C.H."/>
            <person name="Ang C.C."/>
            <person name="Tnah L.H."/>
            <person name="Lee C.T."/>
            <person name="Nishiyama T."/>
            <person name="Sese J."/>
            <person name="O'Brien M.J."/>
            <person name="Copetti D."/>
            <person name="Mohd Noor M.I."/>
            <person name="Ong R.C."/>
            <person name="Putra M."/>
            <person name="Sireger I.Z."/>
            <person name="Indrioko S."/>
            <person name="Kosugi Y."/>
            <person name="Izuno A."/>
            <person name="Isagi Y."/>
            <person name="Lee S.L."/>
            <person name="Shimizu K.K."/>
        </authorList>
    </citation>
    <scope>NUCLEOTIDE SEQUENCE [LARGE SCALE GENOMIC DNA]</scope>
    <source>
        <strain evidence="4">214</strain>
    </source>
</reference>
<dbReference type="InterPro" id="IPR001087">
    <property type="entry name" value="GDSL"/>
</dbReference>
<dbReference type="InterPro" id="IPR044552">
    <property type="entry name" value="GLIP1-5/GLL25"/>
</dbReference>
<comment type="caution">
    <text evidence="4">The sequence shown here is derived from an EMBL/GenBank/DDBJ whole genome shotgun (WGS) entry which is preliminary data.</text>
</comment>
<evidence type="ECO:0000313" key="4">
    <source>
        <dbReference type="EMBL" id="GKV30870.1"/>
    </source>
</evidence>
<feature type="chain" id="PRO_5043853974" evidence="3">
    <location>
        <begin position="30"/>
        <end position="473"/>
    </location>
</feature>
<dbReference type="Proteomes" id="UP001054252">
    <property type="component" value="Unassembled WGS sequence"/>
</dbReference>
<name>A0AAV5L1G6_9ROSI</name>
<dbReference type="GO" id="GO:0016788">
    <property type="term" value="F:hydrolase activity, acting on ester bonds"/>
    <property type="evidence" value="ECO:0007669"/>
    <property type="project" value="InterPro"/>
</dbReference>
<evidence type="ECO:0000313" key="5">
    <source>
        <dbReference type="Proteomes" id="UP001054252"/>
    </source>
</evidence>
<comment type="similarity">
    <text evidence="1">Belongs to the 'GDSL' lipolytic enzyme family.</text>
</comment>
<keyword evidence="2 3" id="KW-0732">Signal</keyword>
<proteinExistence type="inferred from homology"/>
<evidence type="ECO:0000256" key="3">
    <source>
        <dbReference type="SAM" id="SignalP"/>
    </source>
</evidence>
<dbReference type="AlphaFoldDB" id="A0AAV5L1G6"/>
<feature type="signal peptide" evidence="3">
    <location>
        <begin position="1"/>
        <end position="29"/>
    </location>
</feature>
<dbReference type="InterPro" id="IPR036514">
    <property type="entry name" value="SGNH_hydro_sf"/>
</dbReference>
<evidence type="ECO:0000256" key="1">
    <source>
        <dbReference type="ARBA" id="ARBA00008668"/>
    </source>
</evidence>
<accession>A0AAV5L1G6</accession>
<organism evidence="4 5">
    <name type="scientific">Rubroshorea leprosula</name>
    <dbReference type="NCBI Taxonomy" id="152421"/>
    <lineage>
        <taxon>Eukaryota</taxon>
        <taxon>Viridiplantae</taxon>
        <taxon>Streptophyta</taxon>
        <taxon>Embryophyta</taxon>
        <taxon>Tracheophyta</taxon>
        <taxon>Spermatophyta</taxon>
        <taxon>Magnoliopsida</taxon>
        <taxon>eudicotyledons</taxon>
        <taxon>Gunneridae</taxon>
        <taxon>Pentapetalae</taxon>
        <taxon>rosids</taxon>
        <taxon>malvids</taxon>
        <taxon>Malvales</taxon>
        <taxon>Dipterocarpaceae</taxon>
        <taxon>Rubroshorea</taxon>
    </lineage>
</organism>
<dbReference type="PANTHER" id="PTHR45966:SF12">
    <property type="entry name" value="GDSL ESTERASE_LIPASE 1-LIKE ISOFORM X2"/>
    <property type="match status" value="1"/>
</dbReference>
<gene>
    <name evidence="4" type="ORF">SLEP1_g39642</name>
</gene>
<sequence length="473" mass="52434">MGVVLSYSLPLLFLTLCATANLLIPAVNGEVDCMKSKVDCTKSKVPCPKSKKSTLLIVFGDSFFDVGYGSNELCLPSSFQPYGKSLDPAAPTGRFSDGLVVPDYIAKYLHLADDEGKVAAYKRCLDIQETLQGQCKGCASLSFAMAGAGVTLSAHKSKSLTDQVQIFINNSPKLFVDYGAKFVDERDQTLYLFSIGTYDYLSNLQNIKNEQDVQEKAEEVTAAIVKQVKEIAERQGVNGKRFAFMSVALRYLPVVQKAYYKDQSRLNLLDELENTHCSKLEEKLAKLAQERKATCQGCIIDYSILKYHRIIRAIMEAPESYGFDETTVMLSCYGDGFYHADDCGHSDERGCNCGHSDKRGCDFGHSNKRGCDCGHSDKRGCDFGHSNKRGCDCGHSDKRGCDCGHSDKRGCNDPSAYVFWDGMHNTQRINQKIAQFFWNGPKSMTAPQNLQTLAGTQKPQFDFSVNANELIRI</sequence>
<dbReference type="PANTHER" id="PTHR45966">
    <property type="entry name" value="GDSL-LIKE LIPASE/ACYLHYDROLASE"/>
    <property type="match status" value="1"/>
</dbReference>
<dbReference type="SUPFAM" id="SSF141571">
    <property type="entry name" value="Pentapeptide repeat-like"/>
    <property type="match status" value="1"/>
</dbReference>
<dbReference type="EMBL" id="BPVZ01000089">
    <property type="protein sequence ID" value="GKV30870.1"/>
    <property type="molecule type" value="Genomic_DNA"/>
</dbReference>
<dbReference type="Gene3D" id="3.40.50.1110">
    <property type="entry name" value="SGNH hydrolase"/>
    <property type="match status" value="2"/>
</dbReference>